<comment type="caution">
    <text evidence="2">The sequence shown here is derived from an EMBL/GenBank/DDBJ whole genome shotgun (WGS) entry which is preliminary data.</text>
</comment>
<feature type="compositionally biased region" description="Basic and acidic residues" evidence="1">
    <location>
        <begin position="104"/>
        <end position="117"/>
    </location>
</feature>
<protein>
    <submittedName>
        <fullName evidence="2">Uncharacterized protein</fullName>
    </submittedName>
</protein>
<gene>
    <name evidence="2" type="ORF">FNAPI_12311</name>
</gene>
<evidence type="ECO:0000313" key="2">
    <source>
        <dbReference type="EMBL" id="KAF5534573.1"/>
    </source>
</evidence>
<evidence type="ECO:0000313" key="3">
    <source>
        <dbReference type="Proteomes" id="UP000574317"/>
    </source>
</evidence>
<dbReference type="EMBL" id="JAAOAO010000627">
    <property type="protein sequence ID" value="KAF5534573.1"/>
    <property type="molecule type" value="Genomic_DNA"/>
</dbReference>
<feature type="region of interest" description="Disordered" evidence="1">
    <location>
        <begin position="104"/>
        <end position="124"/>
    </location>
</feature>
<reference evidence="2 3" key="1">
    <citation type="submission" date="2020-05" db="EMBL/GenBank/DDBJ databases">
        <title>Identification and distribution of gene clusters putatively required for synthesis of sphingolipid metabolism inhibitors in phylogenetically diverse species of the filamentous fungus Fusarium.</title>
        <authorList>
            <person name="Kim H.-S."/>
            <person name="Busman M."/>
            <person name="Brown D.W."/>
            <person name="Divon H."/>
            <person name="Uhlig S."/>
            <person name="Proctor R.H."/>
        </authorList>
    </citation>
    <scope>NUCLEOTIDE SEQUENCE [LARGE SCALE GENOMIC DNA]</scope>
    <source>
        <strain evidence="2 3">NRRL 25196</strain>
    </source>
</reference>
<name>A0A8H5IEK9_9HYPO</name>
<keyword evidence="3" id="KW-1185">Reference proteome</keyword>
<sequence length="124" mass="14477">MSKPPTAKLTHIHTIWDRRPMSRIKRLIAVFVPMAEIQLDDFIEKHKLRHIGVWHDGLRLTIPLDNKTPQKALADLAALMEIGELDKYYEFVAWFDMRSQKRTADGSHHAPRTREVSEAFSEFI</sequence>
<proteinExistence type="predicted"/>
<evidence type="ECO:0000256" key="1">
    <source>
        <dbReference type="SAM" id="MobiDB-lite"/>
    </source>
</evidence>
<accession>A0A8H5IEK9</accession>
<organism evidence="2 3">
    <name type="scientific">Fusarium napiforme</name>
    <dbReference type="NCBI Taxonomy" id="42672"/>
    <lineage>
        <taxon>Eukaryota</taxon>
        <taxon>Fungi</taxon>
        <taxon>Dikarya</taxon>
        <taxon>Ascomycota</taxon>
        <taxon>Pezizomycotina</taxon>
        <taxon>Sordariomycetes</taxon>
        <taxon>Hypocreomycetidae</taxon>
        <taxon>Hypocreales</taxon>
        <taxon>Nectriaceae</taxon>
        <taxon>Fusarium</taxon>
        <taxon>Fusarium fujikuroi species complex</taxon>
    </lineage>
</organism>
<dbReference type="Proteomes" id="UP000574317">
    <property type="component" value="Unassembled WGS sequence"/>
</dbReference>
<dbReference type="AlphaFoldDB" id="A0A8H5IEK9"/>